<dbReference type="InterPro" id="IPR011467">
    <property type="entry name" value="DUF1573"/>
</dbReference>
<sequence>MKKLIIFCAVILGFTAMTAMQVESTAEFKFEKETHDFGKIPQNKPVTVDFKFTNIGDEPLIISAVEPQCGCTVAKFTSTPIKKGGEGVITLTYNAATVSTFTKLATVKSNARTPVKYLYIKGEVVAAATSSSSK</sequence>
<gene>
    <name evidence="2" type="ORF">GS398_06800</name>
</gene>
<dbReference type="AlphaFoldDB" id="A0A7K1XVJ8"/>
<organism evidence="2 3">
    <name type="scientific">Hufsiella ginkgonis</name>
    <dbReference type="NCBI Taxonomy" id="2695274"/>
    <lineage>
        <taxon>Bacteria</taxon>
        <taxon>Pseudomonadati</taxon>
        <taxon>Bacteroidota</taxon>
        <taxon>Sphingobacteriia</taxon>
        <taxon>Sphingobacteriales</taxon>
        <taxon>Sphingobacteriaceae</taxon>
        <taxon>Hufsiella</taxon>
    </lineage>
</organism>
<dbReference type="EMBL" id="WVHS01000002">
    <property type="protein sequence ID" value="MXV15002.1"/>
    <property type="molecule type" value="Genomic_DNA"/>
</dbReference>
<protein>
    <submittedName>
        <fullName evidence="2">DUF1573 domain-containing protein</fullName>
    </submittedName>
</protein>
<dbReference type="PANTHER" id="PTHR37833:SF1">
    <property type="entry name" value="SIGNAL PEPTIDE PROTEIN"/>
    <property type="match status" value="1"/>
</dbReference>
<dbReference type="Proteomes" id="UP000451233">
    <property type="component" value="Unassembled WGS sequence"/>
</dbReference>
<feature type="signal peptide" evidence="1">
    <location>
        <begin position="1"/>
        <end position="19"/>
    </location>
</feature>
<proteinExistence type="predicted"/>
<evidence type="ECO:0000313" key="3">
    <source>
        <dbReference type="Proteomes" id="UP000451233"/>
    </source>
</evidence>
<reference evidence="2 3" key="1">
    <citation type="submission" date="2019-11" db="EMBL/GenBank/DDBJ databases">
        <title>Pedobacter sp. HMF7056 Genome sequencing and assembly.</title>
        <authorList>
            <person name="Kang H."/>
            <person name="Kim H."/>
            <person name="Joh K."/>
        </authorList>
    </citation>
    <scope>NUCLEOTIDE SEQUENCE [LARGE SCALE GENOMIC DNA]</scope>
    <source>
        <strain evidence="2 3">HMF7056</strain>
    </source>
</reference>
<dbReference type="Pfam" id="PF07610">
    <property type="entry name" value="DUF1573"/>
    <property type="match status" value="1"/>
</dbReference>
<accession>A0A7K1XVJ8</accession>
<evidence type="ECO:0000256" key="1">
    <source>
        <dbReference type="SAM" id="SignalP"/>
    </source>
</evidence>
<name>A0A7K1XVJ8_9SPHI</name>
<dbReference type="PANTHER" id="PTHR37833">
    <property type="entry name" value="LIPOPROTEIN-RELATED"/>
    <property type="match status" value="1"/>
</dbReference>
<feature type="chain" id="PRO_5029490357" evidence="1">
    <location>
        <begin position="20"/>
        <end position="134"/>
    </location>
</feature>
<evidence type="ECO:0000313" key="2">
    <source>
        <dbReference type="EMBL" id="MXV15002.1"/>
    </source>
</evidence>
<comment type="caution">
    <text evidence="2">The sequence shown here is derived from an EMBL/GenBank/DDBJ whole genome shotgun (WGS) entry which is preliminary data.</text>
</comment>
<dbReference type="RefSeq" id="WP_160906027.1">
    <property type="nucleotide sequence ID" value="NZ_WVHS01000002.1"/>
</dbReference>
<dbReference type="Gene3D" id="2.60.40.10">
    <property type="entry name" value="Immunoglobulins"/>
    <property type="match status" value="1"/>
</dbReference>
<dbReference type="InterPro" id="IPR013783">
    <property type="entry name" value="Ig-like_fold"/>
</dbReference>
<keyword evidence="3" id="KW-1185">Reference proteome</keyword>
<keyword evidence="1" id="KW-0732">Signal</keyword>